<evidence type="ECO:0000256" key="1">
    <source>
        <dbReference type="SAM" id="MobiDB-lite"/>
    </source>
</evidence>
<evidence type="ECO:0000313" key="2">
    <source>
        <dbReference type="EMBL" id="CEP00801.1"/>
    </source>
</evidence>
<gene>
    <name evidence="2" type="ORF">PBRA_008113</name>
</gene>
<accession>A0A0G4J0I5</accession>
<feature type="region of interest" description="Disordered" evidence="1">
    <location>
        <begin position="99"/>
        <end position="127"/>
    </location>
</feature>
<feature type="compositionally biased region" description="Basic residues" evidence="1">
    <location>
        <begin position="11"/>
        <end position="23"/>
    </location>
</feature>
<dbReference type="Proteomes" id="UP000039324">
    <property type="component" value="Unassembled WGS sequence"/>
</dbReference>
<proteinExistence type="predicted"/>
<organism evidence="2 3">
    <name type="scientific">Plasmodiophora brassicae</name>
    <name type="common">Clubroot disease agent</name>
    <dbReference type="NCBI Taxonomy" id="37360"/>
    <lineage>
        <taxon>Eukaryota</taxon>
        <taxon>Sar</taxon>
        <taxon>Rhizaria</taxon>
        <taxon>Endomyxa</taxon>
        <taxon>Phytomyxea</taxon>
        <taxon>Plasmodiophorida</taxon>
        <taxon>Plasmodiophoridae</taxon>
        <taxon>Plasmodiophora</taxon>
    </lineage>
</organism>
<sequence length="233" mass="26262">MAVAGAGGSRKAARSRSRRRSRSKERSTAPKPRGRRKLFRSFDFISPITDDDLERLHQEEIERHKAHVALIGGKHPFAVAPPRRKMRWETGFVNMAEEGARTPSRRAASTSNLRANPRRSNRPTWRCANPSPKGLHFGLFGPTLFMPAVDTDALRSQETRRQRKRAAAPTVQPWHTAVTKLGGRAPLLMATGQSLTRDQIREERRQLRVLLETSPRPKPFVVTPLKQPFLGTG</sequence>
<dbReference type="AlphaFoldDB" id="A0A0G4J0I5"/>
<dbReference type="EMBL" id="CDSF01000102">
    <property type="protein sequence ID" value="CEP00801.1"/>
    <property type="molecule type" value="Genomic_DNA"/>
</dbReference>
<evidence type="ECO:0000313" key="3">
    <source>
        <dbReference type="Proteomes" id="UP000039324"/>
    </source>
</evidence>
<keyword evidence="3" id="KW-1185">Reference proteome</keyword>
<name>A0A0G4J0I5_PLABS</name>
<feature type="region of interest" description="Disordered" evidence="1">
    <location>
        <begin position="1"/>
        <end position="38"/>
    </location>
</feature>
<protein>
    <submittedName>
        <fullName evidence="2">Uncharacterized protein</fullName>
    </submittedName>
</protein>
<reference evidence="2 3" key="1">
    <citation type="submission" date="2015-02" db="EMBL/GenBank/DDBJ databases">
        <authorList>
            <person name="Chooi Y.-H."/>
        </authorList>
    </citation>
    <scope>NUCLEOTIDE SEQUENCE [LARGE SCALE GENOMIC DNA]</scope>
    <source>
        <strain evidence="2">E3</strain>
    </source>
</reference>